<dbReference type="InterPro" id="IPR022533">
    <property type="entry name" value="Cox20"/>
</dbReference>
<comment type="function">
    <text evidence="9">Involved in the assembly of the cytochrome c oxidase complex.</text>
</comment>
<dbReference type="PIRSF" id="PIRSF007871">
    <property type="entry name" value="Cox20"/>
    <property type="match status" value="1"/>
</dbReference>
<feature type="region of interest" description="Disordered" evidence="10">
    <location>
        <begin position="128"/>
        <end position="181"/>
    </location>
</feature>
<evidence type="ECO:0000256" key="4">
    <source>
        <dbReference type="ARBA" id="ARBA00022692"/>
    </source>
</evidence>
<evidence type="ECO:0000256" key="9">
    <source>
        <dbReference type="PIRNR" id="PIRNR007871"/>
    </source>
</evidence>
<organism evidence="11 12">
    <name type="scientific">Terfezia boudieri ATCC MYA-4762</name>
    <dbReference type="NCBI Taxonomy" id="1051890"/>
    <lineage>
        <taxon>Eukaryota</taxon>
        <taxon>Fungi</taxon>
        <taxon>Dikarya</taxon>
        <taxon>Ascomycota</taxon>
        <taxon>Pezizomycotina</taxon>
        <taxon>Pezizomycetes</taxon>
        <taxon>Pezizales</taxon>
        <taxon>Pezizaceae</taxon>
        <taxon>Terfezia</taxon>
    </lineage>
</organism>
<dbReference type="OrthoDB" id="14603at2759"/>
<dbReference type="FunCoup" id="A0A3N4LV46">
    <property type="interactions" value="211"/>
</dbReference>
<dbReference type="Pfam" id="PF12597">
    <property type="entry name" value="Cox20"/>
    <property type="match status" value="1"/>
</dbReference>
<dbReference type="EMBL" id="ML121537">
    <property type="protein sequence ID" value="RPB25459.1"/>
    <property type="molecule type" value="Genomic_DNA"/>
</dbReference>
<keyword evidence="5 9" id="KW-0999">Mitochondrion inner membrane</keyword>
<comment type="subcellular location">
    <subcellularLocation>
        <location evidence="1 9">Mitochondrion inner membrane</location>
    </subcellularLocation>
</comment>
<keyword evidence="4" id="KW-0812">Transmembrane</keyword>
<evidence type="ECO:0000256" key="1">
    <source>
        <dbReference type="ARBA" id="ARBA00004273"/>
    </source>
</evidence>
<evidence type="ECO:0000256" key="3">
    <source>
        <dbReference type="ARBA" id="ARBA00017689"/>
    </source>
</evidence>
<reference evidence="11 12" key="1">
    <citation type="journal article" date="2018" name="Nat. Ecol. Evol.">
        <title>Pezizomycetes genomes reveal the molecular basis of ectomycorrhizal truffle lifestyle.</title>
        <authorList>
            <person name="Murat C."/>
            <person name="Payen T."/>
            <person name="Noel B."/>
            <person name="Kuo A."/>
            <person name="Morin E."/>
            <person name="Chen J."/>
            <person name="Kohler A."/>
            <person name="Krizsan K."/>
            <person name="Balestrini R."/>
            <person name="Da Silva C."/>
            <person name="Montanini B."/>
            <person name="Hainaut M."/>
            <person name="Levati E."/>
            <person name="Barry K.W."/>
            <person name="Belfiori B."/>
            <person name="Cichocki N."/>
            <person name="Clum A."/>
            <person name="Dockter R.B."/>
            <person name="Fauchery L."/>
            <person name="Guy J."/>
            <person name="Iotti M."/>
            <person name="Le Tacon F."/>
            <person name="Lindquist E.A."/>
            <person name="Lipzen A."/>
            <person name="Malagnac F."/>
            <person name="Mello A."/>
            <person name="Molinier V."/>
            <person name="Miyauchi S."/>
            <person name="Poulain J."/>
            <person name="Riccioni C."/>
            <person name="Rubini A."/>
            <person name="Sitrit Y."/>
            <person name="Splivallo R."/>
            <person name="Traeger S."/>
            <person name="Wang M."/>
            <person name="Zifcakova L."/>
            <person name="Wipf D."/>
            <person name="Zambonelli A."/>
            <person name="Paolocci F."/>
            <person name="Nowrousian M."/>
            <person name="Ottonello S."/>
            <person name="Baldrian P."/>
            <person name="Spatafora J.W."/>
            <person name="Henrissat B."/>
            <person name="Nagy L.G."/>
            <person name="Aury J.M."/>
            <person name="Wincker P."/>
            <person name="Grigoriev I.V."/>
            <person name="Bonfante P."/>
            <person name="Martin F.M."/>
        </authorList>
    </citation>
    <scope>NUCLEOTIDE SEQUENCE [LARGE SCALE GENOMIC DNA]</scope>
    <source>
        <strain evidence="11 12">ATCC MYA-4762</strain>
    </source>
</reference>
<keyword evidence="7 9" id="KW-0496">Mitochondrion</keyword>
<evidence type="ECO:0000256" key="7">
    <source>
        <dbReference type="ARBA" id="ARBA00023128"/>
    </source>
</evidence>
<feature type="region of interest" description="Disordered" evidence="10">
    <location>
        <begin position="1"/>
        <end position="35"/>
    </location>
</feature>
<feature type="compositionally biased region" description="Basic and acidic residues" evidence="10">
    <location>
        <begin position="154"/>
        <end position="163"/>
    </location>
</feature>
<dbReference type="Proteomes" id="UP000267821">
    <property type="component" value="Unassembled WGS sequence"/>
</dbReference>
<evidence type="ECO:0000313" key="11">
    <source>
        <dbReference type="EMBL" id="RPB25459.1"/>
    </source>
</evidence>
<sequence>MSDPESSKGDLPSRGPRPPVRPTIHPPLPLPPKEPPTLWTALTTLRLSDFTKVHTIPCAREALLAGISAGFAFGGVKLVLRATVPTAANWAVGTFCGTAVVVYEACGLRRFKERAGMQKAVEIMERQKREGAGPRVGRARSLPPLADGEGLGLQRKEKEKEKGLITSQPEGGGSRSWYKFW</sequence>
<dbReference type="PANTHER" id="PTHR31586">
    <property type="entry name" value="CYTOCHROME C OXIDASE PROTEIN 20"/>
    <property type="match status" value="1"/>
</dbReference>
<dbReference type="GO" id="GO:0033617">
    <property type="term" value="P:mitochondrial respiratory chain complex IV assembly"/>
    <property type="evidence" value="ECO:0007669"/>
    <property type="project" value="InterPro"/>
</dbReference>
<keyword evidence="6" id="KW-1133">Transmembrane helix</keyword>
<evidence type="ECO:0000256" key="10">
    <source>
        <dbReference type="SAM" id="MobiDB-lite"/>
    </source>
</evidence>
<accession>A0A3N4LV46</accession>
<name>A0A3N4LV46_9PEZI</name>
<keyword evidence="8 9" id="KW-0472">Membrane</keyword>
<feature type="compositionally biased region" description="Pro residues" evidence="10">
    <location>
        <begin position="15"/>
        <end position="35"/>
    </location>
</feature>
<evidence type="ECO:0000256" key="2">
    <source>
        <dbReference type="ARBA" id="ARBA00009575"/>
    </source>
</evidence>
<keyword evidence="12" id="KW-1185">Reference proteome</keyword>
<dbReference type="AlphaFoldDB" id="A0A3N4LV46"/>
<dbReference type="PANTHER" id="PTHR31586:SF1">
    <property type="entry name" value="CYTOCHROME C OXIDASE ASSEMBLY PROTEIN COX20, MITOCHONDRIAL"/>
    <property type="match status" value="1"/>
</dbReference>
<dbReference type="InParanoid" id="A0A3N4LV46"/>
<evidence type="ECO:0000256" key="6">
    <source>
        <dbReference type="ARBA" id="ARBA00022989"/>
    </source>
</evidence>
<dbReference type="STRING" id="1051890.A0A3N4LV46"/>
<evidence type="ECO:0000313" key="12">
    <source>
        <dbReference type="Proteomes" id="UP000267821"/>
    </source>
</evidence>
<evidence type="ECO:0000256" key="5">
    <source>
        <dbReference type="ARBA" id="ARBA00022792"/>
    </source>
</evidence>
<evidence type="ECO:0000256" key="8">
    <source>
        <dbReference type="ARBA" id="ARBA00023136"/>
    </source>
</evidence>
<gene>
    <name evidence="11" type="ORF">L211DRAFT_822163</name>
</gene>
<proteinExistence type="inferred from homology"/>
<protein>
    <recommendedName>
        <fullName evidence="3 9">Cytochrome c oxidase assembly protein COX20, mitochondrial</fullName>
    </recommendedName>
</protein>
<dbReference type="GO" id="GO:0005743">
    <property type="term" value="C:mitochondrial inner membrane"/>
    <property type="evidence" value="ECO:0007669"/>
    <property type="project" value="UniProtKB-SubCell"/>
</dbReference>
<comment type="similarity">
    <text evidence="2 9">Belongs to the COX20 family.</text>
</comment>